<evidence type="ECO:0000313" key="6">
    <source>
        <dbReference type="EMBL" id="MDP9969030.1"/>
    </source>
</evidence>
<name>A0AAW8E8F1_VARPD</name>
<sequence>MSTIDANGMLIDPRVIARRSSGIEHGALPKVLAIVVHQTDSSTAESSLNSYGDGGNGAHFLIDKNGQIYQTASLYSRCYHVGKLIKSKCLTVNKNTCDTAAMAKMLAMSWIQQINALDAHERAKSYPDRYPVNSEAIGIELVGLHIDEKTYEAVTAAQNTALQWLIDELYAQFNLKPADVYRHPTVSYKNPGEASSAIWK</sequence>
<organism evidence="6 7">
    <name type="scientific">Variovorax paradoxus</name>
    <dbReference type="NCBI Taxonomy" id="34073"/>
    <lineage>
        <taxon>Bacteria</taxon>
        <taxon>Pseudomonadati</taxon>
        <taxon>Pseudomonadota</taxon>
        <taxon>Betaproteobacteria</taxon>
        <taxon>Burkholderiales</taxon>
        <taxon>Comamonadaceae</taxon>
        <taxon>Variovorax</taxon>
    </lineage>
</organism>
<dbReference type="CDD" id="cd06583">
    <property type="entry name" value="PGRP"/>
    <property type="match status" value="1"/>
</dbReference>
<evidence type="ECO:0000313" key="7">
    <source>
        <dbReference type="Proteomes" id="UP001224845"/>
    </source>
</evidence>
<dbReference type="GO" id="GO:0071555">
    <property type="term" value="P:cell wall organization"/>
    <property type="evidence" value="ECO:0007669"/>
    <property type="project" value="UniProtKB-KW"/>
</dbReference>
<dbReference type="InterPro" id="IPR002502">
    <property type="entry name" value="Amidase_domain"/>
</dbReference>
<evidence type="ECO:0000256" key="3">
    <source>
        <dbReference type="ARBA" id="ARBA00022801"/>
    </source>
</evidence>
<proteinExistence type="predicted"/>
<dbReference type="PANTHER" id="PTHR30417:SF1">
    <property type="entry name" value="N-ACETYLMURAMOYL-L-ALANINE AMIDASE AMID"/>
    <property type="match status" value="1"/>
</dbReference>
<dbReference type="SMART" id="SM00644">
    <property type="entry name" value="Ami_2"/>
    <property type="match status" value="1"/>
</dbReference>
<dbReference type="Pfam" id="PF01510">
    <property type="entry name" value="Amidase_2"/>
    <property type="match status" value="1"/>
</dbReference>
<dbReference type="Gene3D" id="3.40.80.10">
    <property type="entry name" value="Peptidoglycan recognition protein-like"/>
    <property type="match status" value="1"/>
</dbReference>
<dbReference type="AlphaFoldDB" id="A0AAW8E8F1"/>
<gene>
    <name evidence="6" type="ORF">J2W39_000253</name>
</gene>
<keyword evidence="3" id="KW-0378">Hydrolase</keyword>
<dbReference type="EMBL" id="JAUSRV010000001">
    <property type="protein sequence ID" value="MDP9969030.1"/>
    <property type="molecule type" value="Genomic_DNA"/>
</dbReference>
<comment type="catalytic activity">
    <reaction evidence="1">
        <text>Hydrolyzes the link between N-acetylmuramoyl residues and L-amino acid residues in certain cell-wall glycopeptides.</text>
        <dbReference type="EC" id="3.5.1.28"/>
    </reaction>
</comment>
<protein>
    <recommendedName>
        <fullName evidence="2">N-acetylmuramoyl-L-alanine amidase</fullName>
        <ecNumber evidence="2">3.5.1.28</ecNumber>
    </recommendedName>
</protein>
<reference evidence="6" key="1">
    <citation type="submission" date="2023-07" db="EMBL/GenBank/DDBJ databases">
        <title>Sorghum-associated microbial communities from plants grown in Nebraska, USA.</title>
        <authorList>
            <person name="Schachtman D."/>
        </authorList>
    </citation>
    <scope>NUCLEOTIDE SEQUENCE</scope>
    <source>
        <strain evidence="6">DS3315</strain>
    </source>
</reference>
<evidence type="ECO:0000256" key="2">
    <source>
        <dbReference type="ARBA" id="ARBA00011901"/>
    </source>
</evidence>
<feature type="domain" description="N-acetylmuramoyl-L-alanine amidase" evidence="5">
    <location>
        <begin position="21"/>
        <end position="192"/>
    </location>
</feature>
<dbReference type="SUPFAM" id="SSF55846">
    <property type="entry name" value="N-acetylmuramoyl-L-alanine amidase-like"/>
    <property type="match status" value="1"/>
</dbReference>
<dbReference type="EC" id="3.5.1.28" evidence="2"/>
<evidence type="ECO:0000256" key="4">
    <source>
        <dbReference type="ARBA" id="ARBA00023316"/>
    </source>
</evidence>
<dbReference type="InterPro" id="IPR051206">
    <property type="entry name" value="NAMLAA_amidase_2"/>
</dbReference>
<dbReference type="RefSeq" id="WP_307591723.1">
    <property type="nucleotide sequence ID" value="NZ_JAUSRV010000001.1"/>
</dbReference>
<dbReference type="InterPro" id="IPR036505">
    <property type="entry name" value="Amidase/PGRP_sf"/>
</dbReference>
<dbReference type="GO" id="GO:0009254">
    <property type="term" value="P:peptidoglycan turnover"/>
    <property type="evidence" value="ECO:0007669"/>
    <property type="project" value="TreeGrafter"/>
</dbReference>
<dbReference type="GO" id="GO:0009253">
    <property type="term" value="P:peptidoglycan catabolic process"/>
    <property type="evidence" value="ECO:0007669"/>
    <property type="project" value="InterPro"/>
</dbReference>
<keyword evidence="4" id="KW-0961">Cell wall biogenesis/degradation</keyword>
<evidence type="ECO:0000256" key="1">
    <source>
        <dbReference type="ARBA" id="ARBA00001561"/>
    </source>
</evidence>
<accession>A0AAW8E8F1</accession>
<dbReference type="GO" id="GO:0008745">
    <property type="term" value="F:N-acetylmuramoyl-L-alanine amidase activity"/>
    <property type="evidence" value="ECO:0007669"/>
    <property type="project" value="UniProtKB-EC"/>
</dbReference>
<dbReference type="PANTHER" id="PTHR30417">
    <property type="entry name" value="N-ACETYLMURAMOYL-L-ALANINE AMIDASE AMID"/>
    <property type="match status" value="1"/>
</dbReference>
<comment type="caution">
    <text evidence="6">The sequence shown here is derived from an EMBL/GenBank/DDBJ whole genome shotgun (WGS) entry which is preliminary data.</text>
</comment>
<evidence type="ECO:0000259" key="5">
    <source>
        <dbReference type="SMART" id="SM00644"/>
    </source>
</evidence>
<dbReference type="Proteomes" id="UP001224845">
    <property type="component" value="Unassembled WGS sequence"/>
</dbReference>